<evidence type="ECO:0000313" key="4">
    <source>
        <dbReference type="RefSeq" id="XP_014381716.1"/>
    </source>
</evidence>
<feature type="region of interest" description="Disordered" evidence="2">
    <location>
        <begin position="1"/>
        <end position="70"/>
    </location>
</feature>
<sequence length="177" mass="18670">MPGFSLHPPAPSSARSPPYTLRGIPPVLPRAISQKGGDARAGLPPLQASLPSPNPARQTRQLRGKRTDERTDMGPRALILILACLLLLVPAGSGAAVAAEGSCDPEAAPILGGQAEVADRGRWLRYICPEGKYPHPVALRTCRSNGMWSPLRDTQNRVVAKAECRGGSGWDLEAGLG</sequence>
<reference evidence="4" key="1">
    <citation type="submission" date="2025-08" db="UniProtKB">
        <authorList>
            <consortium name="RefSeq"/>
        </authorList>
    </citation>
    <scope>IDENTIFICATION</scope>
</reference>
<accession>A0A1U8DN18</accession>
<dbReference type="STRING" id="38654.A0A1U8DN18"/>
<dbReference type="InterPro" id="IPR035976">
    <property type="entry name" value="Sushi/SCR/CCP_sf"/>
</dbReference>
<evidence type="ECO:0000256" key="1">
    <source>
        <dbReference type="ARBA" id="ARBA00023157"/>
    </source>
</evidence>
<evidence type="ECO:0000313" key="3">
    <source>
        <dbReference type="Proteomes" id="UP000189705"/>
    </source>
</evidence>
<dbReference type="RefSeq" id="XP_014381716.1">
    <property type="nucleotide sequence ID" value="XM_014526230.2"/>
</dbReference>
<dbReference type="InParanoid" id="A0A1U8DN18"/>
<evidence type="ECO:0000256" key="2">
    <source>
        <dbReference type="SAM" id="MobiDB-lite"/>
    </source>
</evidence>
<dbReference type="KEGG" id="asn:106723015"/>
<dbReference type="AlphaFoldDB" id="A0A1U8DN18"/>
<organism evidence="3 4">
    <name type="scientific">Alligator sinensis</name>
    <name type="common">Chinese alligator</name>
    <dbReference type="NCBI Taxonomy" id="38654"/>
    <lineage>
        <taxon>Eukaryota</taxon>
        <taxon>Metazoa</taxon>
        <taxon>Chordata</taxon>
        <taxon>Craniata</taxon>
        <taxon>Vertebrata</taxon>
        <taxon>Euteleostomi</taxon>
        <taxon>Archelosauria</taxon>
        <taxon>Archosauria</taxon>
        <taxon>Crocodylia</taxon>
        <taxon>Alligatoridae</taxon>
        <taxon>Alligatorinae</taxon>
        <taxon>Alligator</taxon>
    </lineage>
</organism>
<keyword evidence="3" id="KW-1185">Reference proteome</keyword>
<dbReference type="SUPFAM" id="SSF57535">
    <property type="entry name" value="Complement control module/SCR domain"/>
    <property type="match status" value="1"/>
</dbReference>
<gene>
    <name evidence="4" type="primary">LOC106723015</name>
</gene>
<name>A0A1U8DN18_ALLSI</name>
<protein>
    <submittedName>
        <fullName evidence="4">Complement factor B-like</fullName>
    </submittedName>
</protein>
<dbReference type="GeneID" id="106723015"/>
<feature type="compositionally biased region" description="Polar residues" evidence="2">
    <location>
        <begin position="49"/>
        <end position="61"/>
    </location>
</feature>
<dbReference type="Proteomes" id="UP000189705">
    <property type="component" value="Unplaced"/>
</dbReference>
<proteinExistence type="predicted"/>
<keyword evidence="1" id="KW-1015">Disulfide bond</keyword>
<dbReference type="Gene3D" id="2.10.70.10">
    <property type="entry name" value="Complement Module, domain 1"/>
    <property type="match status" value="1"/>
</dbReference>